<dbReference type="PANTHER" id="PTHR47447:SF21">
    <property type="entry name" value="PENTACOTRIPEPTIDE-REPEAT REGION OF PRORP DOMAIN-CONTAINING PROTEIN"/>
    <property type="match status" value="1"/>
</dbReference>
<organism evidence="2 3">
    <name type="scientific">Triparma laevis f. inornata</name>
    <dbReference type="NCBI Taxonomy" id="1714386"/>
    <lineage>
        <taxon>Eukaryota</taxon>
        <taxon>Sar</taxon>
        <taxon>Stramenopiles</taxon>
        <taxon>Ochrophyta</taxon>
        <taxon>Bolidophyceae</taxon>
        <taxon>Parmales</taxon>
        <taxon>Triparmaceae</taxon>
        <taxon>Triparma</taxon>
    </lineage>
</organism>
<dbReference type="InterPro" id="IPR002885">
    <property type="entry name" value="PPR_rpt"/>
</dbReference>
<evidence type="ECO:0000313" key="3">
    <source>
        <dbReference type="Proteomes" id="UP001162640"/>
    </source>
</evidence>
<name>A0A9W7EJI0_9STRA</name>
<proteinExistence type="predicted"/>
<evidence type="ECO:0000256" key="1">
    <source>
        <dbReference type="ARBA" id="ARBA00022737"/>
    </source>
</evidence>
<dbReference type="Proteomes" id="UP001162640">
    <property type="component" value="Unassembled WGS sequence"/>
</dbReference>
<sequence length="133" mass="14704">MKSVWGTDGNVITFNIALKRLAKTGNEAACEGIILSMLQNQIEPTVVSYTTAIGAAANVGDYKMASEWIRRMRMRHCYPNYHTYNCALAACLKGGGVEGVKAGVEIAKVRETGRLDFVLFCGFLFTRVTYKLR</sequence>
<dbReference type="EMBL" id="BLQM01000325">
    <property type="protein sequence ID" value="GMH83224.1"/>
    <property type="molecule type" value="Genomic_DNA"/>
</dbReference>
<dbReference type="NCBIfam" id="TIGR00756">
    <property type="entry name" value="PPR"/>
    <property type="match status" value="1"/>
</dbReference>
<protein>
    <recommendedName>
        <fullName evidence="4">Pentatricopeptide repeat-containing protein</fullName>
    </recommendedName>
</protein>
<comment type="caution">
    <text evidence="2">The sequence shown here is derived from an EMBL/GenBank/DDBJ whole genome shotgun (WGS) entry which is preliminary data.</text>
</comment>
<dbReference type="Gene3D" id="1.25.40.10">
    <property type="entry name" value="Tetratricopeptide repeat domain"/>
    <property type="match status" value="1"/>
</dbReference>
<accession>A0A9W7EJI0</accession>
<dbReference type="AlphaFoldDB" id="A0A9W7EJI0"/>
<dbReference type="Pfam" id="PF13041">
    <property type="entry name" value="PPR_2"/>
    <property type="match status" value="1"/>
</dbReference>
<evidence type="ECO:0008006" key="4">
    <source>
        <dbReference type="Google" id="ProtNLM"/>
    </source>
</evidence>
<keyword evidence="1" id="KW-0677">Repeat</keyword>
<dbReference type="PANTHER" id="PTHR47447">
    <property type="entry name" value="OS03G0856100 PROTEIN"/>
    <property type="match status" value="1"/>
</dbReference>
<gene>
    <name evidence="2" type="ORF">TL16_g09522</name>
</gene>
<reference evidence="3" key="1">
    <citation type="journal article" date="2023" name="Commun. Biol.">
        <title>Genome analysis of Parmales, the sister group of diatoms, reveals the evolutionary specialization of diatoms from phago-mixotrophs to photoautotrophs.</title>
        <authorList>
            <person name="Ban H."/>
            <person name="Sato S."/>
            <person name="Yoshikawa S."/>
            <person name="Yamada K."/>
            <person name="Nakamura Y."/>
            <person name="Ichinomiya M."/>
            <person name="Sato N."/>
            <person name="Blanc-Mathieu R."/>
            <person name="Endo H."/>
            <person name="Kuwata A."/>
            <person name="Ogata H."/>
        </authorList>
    </citation>
    <scope>NUCLEOTIDE SEQUENCE [LARGE SCALE GENOMIC DNA]</scope>
</reference>
<evidence type="ECO:0000313" key="2">
    <source>
        <dbReference type="EMBL" id="GMH83224.1"/>
    </source>
</evidence>
<dbReference type="InterPro" id="IPR011990">
    <property type="entry name" value="TPR-like_helical_dom_sf"/>
</dbReference>